<dbReference type="InterPro" id="IPR027417">
    <property type="entry name" value="P-loop_NTPase"/>
</dbReference>
<dbReference type="PATRIC" id="fig|1423733.4.peg.2002"/>
<protein>
    <submittedName>
        <fullName evidence="6">Abc transporter atp-binding protein</fullName>
    </submittedName>
</protein>
<feature type="domain" description="ABC transporter" evidence="5">
    <location>
        <begin position="265"/>
        <end position="474"/>
    </location>
</feature>
<dbReference type="Pfam" id="PF00005">
    <property type="entry name" value="ABC_tran"/>
    <property type="match status" value="2"/>
</dbReference>
<reference evidence="6 7" key="1">
    <citation type="journal article" date="2015" name="Genome Announc.">
        <title>Expanding the biotechnology potential of lactobacilli through comparative genomics of 213 strains and associated genera.</title>
        <authorList>
            <person name="Sun Z."/>
            <person name="Harris H.M."/>
            <person name="McCann A."/>
            <person name="Guo C."/>
            <person name="Argimon S."/>
            <person name="Zhang W."/>
            <person name="Yang X."/>
            <person name="Jeffery I.B."/>
            <person name="Cooney J.C."/>
            <person name="Kagawa T.F."/>
            <person name="Liu W."/>
            <person name="Song Y."/>
            <person name="Salvetti E."/>
            <person name="Wrobel A."/>
            <person name="Rasinkangas P."/>
            <person name="Parkhill J."/>
            <person name="Rea M.C."/>
            <person name="O'Sullivan O."/>
            <person name="Ritari J."/>
            <person name="Douillard F.P."/>
            <person name="Paul Ross R."/>
            <person name="Yang R."/>
            <person name="Briner A.E."/>
            <person name="Felis G.E."/>
            <person name="de Vos W.M."/>
            <person name="Barrangou R."/>
            <person name="Klaenhammer T.R."/>
            <person name="Caufield P.W."/>
            <person name="Cui Y."/>
            <person name="Zhang H."/>
            <person name="O'Toole P.W."/>
        </authorList>
    </citation>
    <scope>NUCLEOTIDE SEQUENCE [LARGE SCALE GENOMIC DNA]</scope>
    <source>
        <strain evidence="6 7">DSM 20515</strain>
    </source>
</reference>
<dbReference type="RefSeq" id="WP_056996617.1">
    <property type="nucleotide sequence ID" value="NZ_AYYR01000039.1"/>
</dbReference>
<evidence type="ECO:0000256" key="4">
    <source>
        <dbReference type="SAM" id="MobiDB-lite"/>
    </source>
</evidence>
<evidence type="ECO:0000259" key="5">
    <source>
        <dbReference type="PROSITE" id="PS50893"/>
    </source>
</evidence>
<dbReference type="GO" id="GO:0005524">
    <property type="term" value="F:ATP binding"/>
    <property type="evidence" value="ECO:0007669"/>
    <property type="project" value="UniProtKB-KW"/>
</dbReference>
<dbReference type="PANTHER" id="PTHR19211:SF100">
    <property type="entry name" value="RIBOSOME PROTECTION PROTEIN VMLR"/>
    <property type="match status" value="1"/>
</dbReference>
<dbReference type="SMART" id="SM00382">
    <property type="entry name" value="AAA"/>
    <property type="match status" value="2"/>
</dbReference>
<evidence type="ECO:0000313" key="7">
    <source>
        <dbReference type="Proteomes" id="UP000051845"/>
    </source>
</evidence>
<dbReference type="PROSITE" id="PS00211">
    <property type="entry name" value="ABC_TRANSPORTER_1"/>
    <property type="match status" value="1"/>
</dbReference>
<dbReference type="SUPFAM" id="SSF52540">
    <property type="entry name" value="P-loop containing nucleoside triphosphate hydrolases"/>
    <property type="match status" value="2"/>
</dbReference>
<name>A0A0R2BIT3_SECCO</name>
<dbReference type="NCBIfam" id="NF000355">
    <property type="entry name" value="ribo_prot_ABC_F"/>
    <property type="match status" value="1"/>
</dbReference>
<dbReference type="CDD" id="cd03221">
    <property type="entry name" value="ABCF_EF-3"/>
    <property type="match status" value="2"/>
</dbReference>
<evidence type="ECO:0000313" key="6">
    <source>
        <dbReference type="EMBL" id="KRM76075.1"/>
    </source>
</evidence>
<dbReference type="STRING" id="33960.TY91_15175"/>
<organism evidence="6 7">
    <name type="scientific">Secundilactobacillus collinoides DSM 20515 = JCM 1123</name>
    <dbReference type="NCBI Taxonomy" id="1423733"/>
    <lineage>
        <taxon>Bacteria</taxon>
        <taxon>Bacillati</taxon>
        <taxon>Bacillota</taxon>
        <taxon>Bacilli</taxon>
        <taxon>Lactobacillales</taxon>
        <taxon>Lactobacillaceae</taxon>
        <taxon>Secundilactobacillus</taxon>
    </lineage>
</organism>
<dbReference type="PANTHER" id="PTHR19211">
    <property type="entry name" value="ATP-BINDING TRANSPORT PROTEIN-RELATED"/>
    <property type="match status" value="1"/>
</dbReference>
<dbReference type="GO" id="GO:0016887">
    <property type="term" value="F:ATP hydrolysis activity"/>
    <property type="evidence" value="ECO:0007669"/>
    <property type="project" value="InterPro"/>
</dbReference>
<dbReference type="InterPro" id="IPR003593">
    <property type="entry name" value="AAA+_ATPase"/>
</dbReference>
<evidence type="ECO:0000256" key="2">
    <source>
        <dbReference type="ARBA" id="ARBA00022741"/>
    </source>
</evidence>
<keyword evidence="3 6" id="KW-0067">ATP-binding</keyword>
<accession>A0A0R2BIT3</accession>
<gene>
    <name evidence="6" type="ORF">FC82_GL001901</name>
</gene>
<feature type="region of interest" description="Disordered" evidence="4">
    <location>
        <begin position="188"/>
        <end position="212"/>
    </location>
</feature>
<dbReference type="EMBL" id="AYYR01000039">
    <property type="protein sequence ID" value="KRM76075.1"/>
    <property type="molecule type" value="Genomic_DNA"/>
</dbReference>
<dbReference type="PROSITE" id="PS50893">
    <property type="entry name" value="ABC_TRANSPORTER_2"/>
    <property type="match status" value="1"/>
</dbReference>
<keyword evidence="2" id="KW-0547">Nucleotide-binding</keyword>
<dbReference type="AlphaFoldDB" id="A0A0R2BIT3"/>
<comment type="caution">
    <text evidence="6">The sequence shown here is derived from an EMBL/GenBank/DDBJ whole genome shotgun (WGS) entry which is preliminary data.</text>
</comment>
<dbReference type="Proteomes" id="UP000051845">
    <property type="component" value="Unassembled WGS sequence"/>
</dbReference>
<evidence type="ECO:0000256" key="3">
    <source>
        <dbReference type="ARBA" id="ARBA00022840"/>
    </source>
</evidence>
<dbReference type="InterPro" id="IPR017871">
    <property type="entry name" value="ABC_transporter-like_CS"/>
</dbReference>
<dbReference type="Gene3D" id="3.40.50.300">
    <property type="entry name" value="P-loop containing nucleotide triphosphate hydrolases"/>
    <property type="match status" value="3"/>
</dbReference>
<proteinExistence type="predicted"/>
<keyword evidence="1" id="KW-0677">Repeat</keyword>
<dbReference type="InterPro" id="IPR050611">
    <property type="entry name" value="ABCF"/>
</dbReference>
<evidence type="ECO:0000256" key="1">
    <source>
        <dbReference type="ARBA" id="ARBA00022737"/>
    </source>
</evidence>
<sequence>MSDYQINHLEKQYGARKLYSVARLTIGSHARIGLIGRNGVGKTTLFNQLVTKRVIQPAARVLLVPQLKPTAELSGGEQVRQYLNEAFSKRPDILLLDEPTANLDVANIQWLENRLKRFCGAVVTISHDRDFLDDLCTTVWELRETQVAVYLGNYTDYLAKKTAAESHQQARYDQFAAEKKRLKKTIQKQQQRADHATVVPKNKRGTSEIHGSKPYFEKMGKKLHQVAKATHSRLDQLDEVARPKQEKPIQMAIPNAEKLKGNTVLTVNGLSVARGDRQLLQDVSLKIKAGDHIAITGPNMAGKTSLLTALINRNDNSVKWSPLAKIGYFQQDLADLVGADSVIDNVAATSIQDAETVRLILARLGFAAASWGKPVNVLSGGERVKVSLAKMMLSDVNGLILDEPTNYLDIGAITALSDMLKDYGGTLIIVSHDRWFVRQVTSEQYKIVNQHLVNKLGLQKMAPKPNEAEKLQLALKQTELINQLAMTPNDTALEHEFQEVSRRLRALK</sequence>
<dbReference type="InterPro" id="IPR003439">
    <property type="entry name" value="ABC_transporter-like_ATP-bd"/>
</dbReference>